<evidence type="ECO:0000256" key="9">
    <source>
        <dbReference type="PIRSR" id="PIRSR607583-1"/>
    </source>
</evidence>
<dbReference type="FunFam" id="2.30.42.10:FF:000026">
    <property type="entry name" value="Golgi reassembly stacking protein 2"/>
    <property type="match status" value="1"/>
</dbReference>
<dbReference type="InterPro" id="IPR007583">
    <property type="entry name" value="GRASP55_65"/>
</dbReference>
<sequence>MGNSESVDIPGGGTEGYHILRVQDNSPGSRAGLQAFFDFIVAINGIRLDKDNDMLKQILKNGIGQQLPLTVYSSKTQSIRSVVIEPSDTWGGQGLLGVSIRFCSFEGANENVWHILEVHPNSPAEIAGLQPFTDYIIGADSVLHESEDLYGLIENHEGRNLKLYVYNSNDDSCREVTILPNHNWGGEGLLGCGIGYGYLHRIPVRGTAPPTTTITKTSLANVTPPILQEEKPVPDTSNIISPPVEPELENKNTTSFVDVQNVNTGGFPPASLPFATVSNENPFRNQTSSLSTHVSPPTNLPQFTSIPNLTNIHNPPVYTSNVAPPSSIPQFTNMNSSVGVAPFQANPSVPMYPVNFPQSNNNAVSSFQPTPFTQTFQQYTSTNNLETENVNVGTTNISVGAQPPLFFNPEIAAQSAQQLLQSNPNFSSS</sequence>
<proteinExistence type="inferred from homology"/>
<feature type="domain" description="PDZ GRASP-type" evidence="10">
    <location>
        <begin position="111"/>
        <end position="199"/>
    </location>
</feature>
<gene>
    <name evidence="11" type="ORF">HHI36_006748</name>
</gene>
<feature type="binding site" evidence="9">
    <location>
        <position position="103"/>
    </location>
    <ligand>
        <name>Zn(2+)</name>
        <dbReference type="ChEBI" id="CHEBI:29105"/>
    </ligand>
</feature>
<keyword evidence="4" id="KW-0519">Myristate</keyword>
<comment type="similarity">
    <text evidence="2">Belongs to the GORASP family.</text>
</comment>
<evidence type="ECO:0000256" key="6">
    <source>
        <dbReference type="ARBA" id="ARBA00023034"/>
    </source>
</evidence>
<keyword evidence="3" id="KW-0597">Phosphoprotein</keyword>
<comment type="caution">
    <text evidence="11">The sequence shown here is derived from an EMBL/GenBank/DDBJ whole genome shotgun (WGS) entry which is preliminary data.</text>
</comment>
<evidence type="ECO:0000256" key="3">
    <source>
        <dbReference type="ARBA" id="ARBA00022553"/>
    </source>
</evidence>
<evidence type="ECO:0000259" key="10">
    <source>
        <dbReference type="PROSITE" id="PS51865"/>
    </source>
</evidence>
<evidence type="ECO:0000256" key="5">
    <source>
        <dbReference type="ARBA" id="ARBA00022737"/>
    </source>
</evidence>
<dbReference type="Proteomes" id="UP001516400">
    <property type="component" value="Unassembled WGS sequence"/>
</dbReference>
<evidence type="ECO:0000256" key="7">
    <source>
        <dbReference type="ARBA" id="ARBA00023136"/>
    </source>
</evidence>
<dbReference type="InterPro" id="IPR024958">
    <property type="entry name" value="GRASP_PDZ"/>
</dbReference>
<feature type="binding site" evidence="9">
    <location>
        <position position="18"/>
    </location>
    <ligand>
        <name>Zn(2+)</name>
        <dbReference type="ChEBI" id="CHEBI:29105"/>
    </ligand>
</feature>
<evidence type="ECO:0000313" key="12">
    <source>
        <dbReference type="Proteomes" id="UP001516400"/>
    </source>
</evidence>
<dbReference type="PANTHER" id="PTHR12893">
    <property type="entry name" value="GOLGI REASSEMBLY STACKING PROTEIN GRASP"/>
    <property type="match status" value="1"/>
</dbReference>
<dbReference type="PROSITE" id="PS51865">
    <property type="entry name" value="PDZ_GRASP"/>
    <property type="match status" value="2"/>
</dbReference>
<dbReference type="FunFam" id="2.30.42.10:FF:000056">
    <property type="entry name" value="Golgi reassembly-stacking protein 2 isoform 1"/>
    <property type="match status" value="1"/>
</dbReference>
<comment type="subcellular location">
    <subcellularLocation>
        <location evidence="1">Golgi apparatus membrane</location>
    </subcellularLocation>
</comment>
<feature type="domain" description="PDZ GRASP-type" evidence="10">
    <location>
        <begin position="15"/>
        <end position="105"/>
    </location>
</feature>
<evidence type="ECO:0000256" key="8">
    <source>
        <dbReference type="ARBA" id="ARBA00023288"/>
    </source>
</evidence>
<dbReference type="PANTHER" id="PTHR12893:SF0">
    <property type="entry name" value="GRASP65"/>
    <property type="match status" value="1"/>
</dbReference>
<keyword evidence="12" id="KW-1185">Reference proteome</keyword>
<evidence type="ECO:0000256" key="4">
    <source>
        <dbReference type="ARBA" id="ARBA00022707"/>
    </source>
</evidence>
<reference evidence="11 12" key="1">
    <citation type="journal article" date="2021" name="BMC Biol.">
        <title>Horizontally acquired antibacterial genes associated with adaptive radiation of ladybird beetles.</title>
        <authorList>
            <person name="Li H.S."/>
            <person name="Tang X.F."/>
            <person name="Huang Y.H."/>
            <person name="Xu Z.Y."/>
            <person name="Chen M.L."/>
            <person name="Du X.Y."/>
            <person name="Qiu B.Y."/>
            <person name="Chen P.T."/>
            <person name="Zhang W."/>
            <person name="Slipinski A."/>
            <person name="Escalona H.E."/>
            <person name="Waterhouse R.M."/>
            <person name="Zwick A."/>
            <person name="Pang H."/>
        </authorList>
    </citation>
    <scope>NUCLEOTIDE SEQUENCE [LARGE SCALE GENOMIC DNA]</scope>
    <source>
        <strain evidence="11">SYSU2018</strain>
    </source>
</reference>
<organism evidence="11 12">
    <name type="scientific">Cryptolaemus montrouzieri</name>
    <dbReference type="NCBI Taxonomy" id="559131"/>
    <lineage>
        <taxon>Eukaryota</taxon>
        <taxon>Metazoa</taxon>
        <taxon>Ecdysozoa</taxon>
        <taxon>Arthropoda</taxon>
        <taxon>Hexapoda</taxon>
        <taxon>Insecta</taxon>
        <taxon>Pterygota</taxon>
        <taxon>Neoptera</taxon>
        <taxon>Endopterygota</taxon>
        <taxon>Coleoptera</taxon>
        <taxon>Polyphaga</taxon>
        <taxon>Cucujiformia</taxon>
        <taxon>Coccinelloidea</taxon>
        <taxon>Coccinellidae</taxon>
        <taxon>Scymninae</taxon>
        <taxon>Scymnini</taxon>
        <taxon>Cryptolaemus</taxon>
    </lineage>
</organism>
<keyword evidence="6" id="KW-0333">Golgi apparatus</keyword>
<dbReference type="SUPFAM" id="SSF50156">
    <property type="entry name" value="PDZ domain-like"/>
    <property type="match status" value="2"/>
</dbReference>
<keyword evidence="7" id="KW-0472">Membrane</keyword>
<keyword evidence="9" id="KW-0479">Metal-binding</keyword>
<evidence type="ECO:0000313" key="11">
    <source>
        <dbReference type="EMBL" id="KAL3283610.1"/>
    </source>
</evidence>
<keyword evidence="8" id="KW-0449">Lipoprotein</keyword>
<evidence type="ECO:0000256" key="1">
    <source>
        <dbReference type="ARBA" id="ARBA00004394"/>
    </source>
</evidence>
<dbReference type="Gene3D" id="2.30.42.10">
    <property type="match status" value="2"/>
</dbReference>
<dbReference type="InterPro" id="IPR036034">
    <property type="entry name" value="PDZ_sf"/>
</dbReference>
<keyword evidence="5" id="KW-0677">Repeat</keyword>
<dbReference type="AlphaFoldDB" id="A0ABD2NZD0"/>
<protein>
    <recommendedName>
        <fullName evidence="10">PDZ GRASP-type domain-containing protein</fullName>
    </recommendedName>
</protein>
<dbReference type="GO" id="GO:0000139">
    <property type="term" value="C:Golgi membrane"/>
    <property type="evidence" value="ECO:0007669"/>
    <property type="project" value="UniProtKB-SubCell"/>
</dbReference>
<accession>A0ABD2NZD0</accession>
<keyword evidence="9" id="KW-0862">Zinc</keyword>
<dbReference type="EMBL" id="JABFTP020000144">
    <property type="protein sequence ID" value="KAL3283610.1"/>
    <property type="molecule type" value="Genomic_DNA"/>
</dbReference>
<name>A0ABD2NZD0_9CUCU</name>
<evidence type="ECO:0000256" key="2">
    <source>
        <dbReference type="ARBA" id="ARBA00007144"/>
    </source>
</evidence>
<dbReference type="Pfam" id="PF04495">
    <property type="entry name" value="GRASP55_65"/>
    <property type="match status" value="1"/>
</dbReference>